<name>A0ABR2KFE5_9EUKA</name>
<evidence type="ECO:0000259" key="11">
    <source>
        <dbReference type="PROSITE" id="PS51157"/>
    </source>
</evidence>
<dbReference type="Proteomes" id="UP001470230">
    <property type="component" value="Unassembled WGS sequence"/>
</dbReference>
<evidence type="ECO:0000256" key="3">
    <source>
        <dbReference type="ARBA" id="ARBA00022723"/>
    </source>
</evidence>
<sequence length="1537" mass="180719">MEINYKELKALFISDQMQAIKESQQIISTVSNFNSFNDFYNYHLQNSHVSTCQNAWSKYQMAVHCVECSTNPSSCFCLQCFLNSNHQGHEYLIRPDSRGNCDCGDLSLWKRSGFCPKHYGLEDDSHPEDYLDEKLRTILTDTIYKASFSALKHLRNEDESKFSPIFQFLISFLKFGDGFRRLLAISLTERINFENFLNCIFDSTVSYNQQLQRFFGLLVNDQLFKNNFSRINYKLMITKILPISLAEMVSTDINESLSVWNSFWFHSYQPSPMRYNIEHFQWDWAEFSIYTLNYIKEILLYVKDFRFKNDIPSIFYNLVNMKDASEIQPNEETQNLFDKIFTEILTRGTKKGIIENVNDTIIVESYKNTTDFNSYLPVYYFNYLFFEIFESFKNKKNLKLDKMFIELDKEINIDKIYLVKNENDKFISHLIKQELNENELNEDSYKSFIKGASFFFNHPLFYSVAHMFRNDDLCRVKIARFLCSEKYQSLRVRLGIATLKSILSFVTLSQSLVPKGNAGLVQVQSIYINNPNLVDLGIPLLFPLFQLLVGLKSNEKEFNLKEFFAFEMAREIGIFDISNKKENEEEEEEENEENQKQMIFSYLYLSILLVIERTLFNFDGYDLIKEQLVFALKNGISNLNNLKDLFDKRVSPSLHYVCDMNKVISEIATVRKRVKKEEDNNDQEALFDLKEGIECKYISAINSFNIEKVLMNDEISKHPEKLIKIQSFEPEETYFFNKQEEEDIDSNGLCIQLKEFLMTPTVLAVIYQTLRNDSESPKVELNDHLAMNILLLISKFLQETENKKSETVFNDIEEIHYESSIVDLIAQLKRIVFNFTTDENGNPSIQNTLTKEAFNSFLRIKIGHDNQVPKSFIDILLEKGEIGRNVLGQMSIEIEGIDNQKEKQDLNKTKKMRANKLKEDIMNHYKSITASFSMNDDDQNDEGMTPISTEKDVCSICSNSRKNEVLAYPLYLYRTKFPFIFDKPPIVEITTVKAIREREVFEDYQNVLENDQNDEEEEEELPNPEDFLAQILSRSPELDITDDLSEEEAERRRGMINFLHETLCKKYEEAKERREEQRKEREKQKLLRIEQEKEEEKLRMKSLEHPDLLVSKRLTPGNLFVIQFGICQHLVHPDCVDKDDFTCPIDRSIKNGFLPNIDDLPKDVIFEKMSSEVTSENLSAELKEALTLFINKYTSFFKASDEKIVDLFVELVKSISGMITTFEVRLRSLPDCLDSKKNSFLARNLFLTTWYAYRMKGKPVMKTGFLNDDTEKVDSRLTVFQRFIKKLIECDDIENDNLQKNQLLNQLVSSFIPSFDNENEKDLCLFLRRVCLADHFLLKSVKKDDEQKFIDWDEILSPSNLSQKFNVTFKSLNISEGEEFEFKPFIFSKIPKEFLRFSQDPYNFPVDQTHEYSMFNMLDYNYLIKNYNDDDDDNVHINYSDELYKFSKDTKINLFLKSNFSQKNYPSVILFIGCFASDICVIDGNRMVFMRPFYLDRYGCADIGYKRSQPLFLKEERYERVMDEIISGEFTNNLKYF</sequence>
<comment type="function">
    <text evidence="9">Ubiquitin ligase protein which is a component of the N-end rule pathway. Recognizes and binds to proteins bearing specific N-terminal residues that are destabilizing according to the N-end rule, leading to their ubiquitination and subsequent degradation.</text>
</comment>
<keyword evidence="13" id="KW-1185">Reference proteome</keyword>
<keyword evidence="10" id="KW-0175">Coiled coil</keyword>
<comment type="similarity">
    <text evidence="7 9">Belongs to the E3 ubiquitin-protein ligase UBR1-like family.</text>
</comment>
<keyword evidence="3 9" id="KW-0479">Metal-binding</keyword>
<evidence type="ECO:0000256" key="1">
    <source>
        <dbReference type="ARBA" id="ARBA00000900"/>
    </source>
</evidence>
<reference evidence="12 13" key="1">
    <citation type="submission" date="2024-04" db="EMBL/GenBank/DDBJ databases">
        <title>Tritrichomonas musculus Genome.</title>
        <authorList>
            <person name="Alves-Ferreira E."/>
            <person name="Grigg M."/>
            <person name="Lorenzi H."/>
            <person name="Galac M."/>
        </authorList>
    </citation>
    <scope>NUCLEOTIDE SEQUENCE [LARGE SCALE GENOMIC DNA]</scope>
    <source>
        <strain evidence="12 13">EAF2021</strain>
    </source>
</reference>
<evidence type="ECO:0000256" key="2">
    <source>
        <dbReference type="ARBA" id="ARBA00022679"/>
    </source>
</evidence>
<feature type="coiled-coil region" evidence="10">
    <location>
        <begin position="1060"/>
        <end position="1099"/>
    </location>
</feature>
<dbReference type="SMART" id="SM00396">
    <property type="entry name" value="ZnF_UBR1"/>
    <property type="match status" value="1"/>
</dbReference>
<protein>
    <recommendedName>
        <fullName evidence="9">E3 ubiquitin-protein ligase</fullName>
        <ecNumber evidence="9">2.3.2.27</ecNumber>
    </recommendedName>
</protein>
<gene>
    <name evidence="12" type="ORF">M9Y10_033459</name>
</gene>
<dbReference type="Pfam" id="PF02207">
    <property type="entry name" value="zf-UBR"/>
    <property type="match status" value="1"/>
</dbReference>
<proteinExistence type="inferred from homology"/>
<evidence type="ECO:0000256" key="4">
    <source>
        <dbReference type="ARBA" id="ARBA00022771"/>
    </source>
</evidence>
<evidence type="ECO:0000313" key="13">
    <source>
        <dbReference type="Proteomes" id="UP001470230"/>
    </source>
</evidence>
<comment type="pathway">
    <text evidence="9">Protein modification; protein ubiquitination.</text>
</comment>
<dbReference type="PANTHER" id="PTHR21497">
    <property type="entry name" value="UBIQUITIN LIGASE E3 ALPHA-RELATED"/>
    <property type="match status" value="1"/>
</dbReference>
<evidence type="ECO:0000256" key="10">
    <source>
        <dbReference type="SAM" id="Coils"/>
    </source>
</evidence>
<dbReference type="CDD" id="cd19670">
    <property type="entry name" value="UBR-box_UBR1_2_3"/>
    <property type="match status" value="1"/>
</dbReference>
<feature type="zinc finger region" description="UBR-type" evidence="8">
    <location>
        <begin position="50"/>
        <end position="120"/>
    </location>
</feature>
<accession>A0ABR2KFE5</accession>
<dbReference type="Pfam" id="PF18995">
    <property type="entry name" value="PRT6_C"/>
    <property type="match status" value="1"/>
</dbReference>
<dbReference type="InterPro" id="IPR039164">
    <property type="entry name" value="UBR1-like"/>
</dbReference>
<dbReference type="PANTHER" id="PTHR21497:SF24">
    <property type="entry name" value="E3 UBIQUITIN-PROTEIN LIGASE UBR1"/>
    <property type="match status" value="1"/>
</dbReference>
<keyword evidence="5 9" id="KW-0833">Ubl conjugation pathway</keyword>
<keyword evidence="4 9" id="KW-0863">Zinc-finger</keyword>
<dbReference type="Gene3D" id="2.10.110.30">
    <property type="match status" value="1"/>
</dbReference>
<evidence type="ECO:0000313" key="12">
    <source>
        <dbReference type="EMBL" id="KAK8888725.1"/>
    </source>
</evidence>
<keyword evidence="6 9" id="KW-0862">Zinc</keyword>
<evidence type="ECO:0000256" key="5">
    <source>
        <dbReference type="ARBA" id="ARBA00022786"/>
    </source>
</evidence>
<keyword evidence="2 9" id="KW-0808">Transferase</keyword>
<evidence type="ECO:0000256" key="8">
    <source>
        <dbReference type="PROSITE-ProRule" id="PRU00508"/>
    </source>
</evidence>
<evidence type="ECO:0000256" key="6">
    <source>
        <dbReference type="ARBA" id="ARBA00022833"/>
    </source>
</evidence>
<comment type="catalytic activity">
    <reaction evidence="1 9">
        <text>S-ubiquitinyl-[E2 ubiquitin-conjugating enzyme]-L-cysteine + [acceptor protein]-L-lysine = [E2 ubiquitin-conjugating enzyme]-L-cysteine + N(6)-ubiquitinyl-[acceptor protein]-L-lysine.</text>
        <dbReference type="EC" id="2.3.2.27"/>
    </reaction>
</comment>
<organism evidence="12 13">
    <name type="scientific">Tritrichomonas musculus</name>
    <dbReference type="NCBI Taxonomy" id="1915356"/>
    <lineage>
        <taxon>Eukaryota</taxon>
        <taxon>Metamonada</taxon>
        <taxon>Parabasalia</taxon>
        <taxon>Tritrichomonadida</taxon>
        <taxon>Tritrichomonadidae</taxon>
        <taxon>Tritrichomonas</taxon>
    </lineage>
</organism>
<dbReference type="EMBL" id="JAPFFF010000005">
    <property type="protein sequence ID" value="KAK8888725.1"/>
    <property type="molecule type" value="Genomic_DNA"/>
</dbReference>
<dbReference type="InterPro" id="IPR003126">
    <property type="entry name" value="Znf_UBR"/>
</dbReference>
<dbReference type="InterPro" id="IPR044046">
    <property type="entry name" value="E3_ligase_UBR-like_C"/>
</dbReference>
<dbReference type="PROSITE" id="PS51157">
    <property type="entry name" value="ZF_UBR"/>
    <property type="match status" value="1"/>
</dbReference>
<evidence type="ECO:0000256" key="7">
    <source>
        <dbReference type="ARBA" id="ARBA00046341"/>
    </source>
</evidence>
<feature type="domain" description="UBR-type" evidence="11">
    <location>
        <begin position="50"/>
        <end position="120"/>
    </location>
</feature>
<comment type="caution">
    <text evidence="12">The sequence shown here is derived from an EMBL/GenBank/DDBJ whole genome shotgun (WGS) entry which is preliminary data.</text>
</comment>
<evidence type="ECO:0000256" key="9">
    <source>
        <dbReference type="RuleBase" id="RU366018"/>
    </source>
</evidence>
<dbReference type="EC" id="2.3.2.27" evidence="9"/>